<dbReference type="EMBL" id="NBNE01013917">
    <property type="protein sequence ID" value="OWY94737.1"/>
    <property type="molecule type" value="Genomic_DNA"/>
</dbReference>
<evidence type="ECO:0000313" key="1">
    <source>
        <dbReference type="EMBL" id="OWY94737.1"/>
    </source>
</evidence>
<dbReference type="InterPro" id="IPR040235">
    <property type="entry name" value="Nicolin-1"/>
</dbReference>
<comment type="caution">
    <text evidence="1">The sequence shown here is derived from an EMBL/GenBank/DDBJ whole genome shotgun (WGS) entry which is preliminary data.</text>
</comment>
<organism evidence="1 2">
    <name type="scientific">Phytophthora megakarya</name>
    <dbReference type="NCBI Taxonomy" id="4795"/>
    <lineage>
        <taxon>Eukaryota</taxon>
        <taxon>Sar</taxon>
        <taxon>Stramenopiles</taxon>
        <taxon>Oomycota</taxon>
        <taxon>Peronosporomycetes</taxon>
        <taxon>Peronosporales</taxon>
        <taxon>Peronosporaceae</taxon>
        <taxon>Phytophthora</taxon>
    </lineage>
</organism>
<dbReference type="AlphaFoldDB" id="A0A225UNC6"/>
<protein>
    <submittedName>
        <fullName evidence="1">Nicolin 1</fullName>
    </submittedName>
</protein>
<sequence length="155" mass="17315">MTEVPIQISRLVVHPTSSASSSLTLVQPTAAATGSAGFKLSLLTSRKPPLHCGLVFCNFYVGYLRIVQVNVDGSSTELVTAYPLMQHLHYEDDAQNWQLVKLDQLPVSWNPHVFDSLCVYLSQPSPLWTTWELRDVNLRELAEDVEDTRSEATIT</sequence>
<dbReference type="PANTHER" id="PTHR31239">
    <property type="entry name" value="NICOLIN 1"/>
    <property type="match status" value="1"/>
</dbReference>
<gene>
    <name evidence="1" type="ORF">PHMEG_00035451</name>
</gene>
<dbReference type="GO" id="GO:0005654">
    <property type="term" value="C:nucleoplasm"/>
    <property type="evidence" value="ECO:0007669"/>
    <property type="project" value="TreeGrafter"/>
</dbReference>
<reference evidence="2" key="1">
    <citation type="submission" date="2017-03" db="EMBL/GenBank/DDBJ databases">
        <title>Phytopthora megakarya and P. palmivora, two closely related causual agents of cacao black pod achieved similar genome size and gene model numbers by different mechanisms.</title>
        <authorList>
            <person name="Ali S."/>
            <person name="Shao J."/>
            <person name="Larry D.J."/>
            <person name="Kronmiller B."/>
            <person name="Shen D."/>
            <person name="Strem M.D."/>
            <person name="Melnick R.L."/>
            <person name="Guiltinan M.J."/>
            <person name="Tyler B.M."/>
            <person name="Meinhardt L.W."/>
            <person name="Bailey B.A."/>
        </authorList>
    </citation>
    <scope>NUCLEOTIDE SEQUENCE [LARGE SCALE GENOMIC DNA]</scope>
    <source>
        <strain evidence="2">zdho120</strain>
    </source>
</reference>
<dbReference type="PANTHER" id="PTHR31239:SF2">
    <property type="entry name" value="NICOLIN-1"/>
    <property type="match status" value="1"/>
</dbReference>
<feature type="non-terminal residue" evidence="1">
    <location>
        <position position="155"/>
    </location>
</feature>
<accession>A0A225UNC6</accession>
<name>A0A225UNC6_9STRA</name>
<proteinExistence type="predicted"/>
<evidence type="ECO:0000313" key="2">
    <source>
        <dbReference type="Proteomes" id="UP000198211"/>
    </source>
</evidence>
<dbReference type="Proteomes" id="UP000198211">
    <property type="component" value="Unassembled WGS sequence"/>
</dbReference>
<dbReference type="OrthoDB" id="73161at2759"/>
<keyword evidence="2" id="KW-1185">Reference proteome</keyword>